<protein>
    <submittedName>
        <fullName evidence="1">Uncharacterized protein</fullName>
    </submittedName>
</protein>
<dbReference type="SUPFAM" id="SSF48452">
    <property type="entry name" value="TPR-like"/>
    <property type="match status" value="1"/>
</dbReference>
<name>A0A3D8JXL4_9BURK</name>
<dbReference type="Gene3D" id="1.25.40.10">
    <property type="entry name" value="Tetratricopeptide repeat domain"/>
    <property type="match status" value="1"/>
</dbReference>
<proteinExistence type="predicted"/>
<reference evidence="1 2" key="1">
    <citation type="submission" date="2018-08" db="EMBL/GenBank/DDBJ databases">
        <title>Paraburkholderia sp. DHOM06 isolated from forest soil.</title>
        <authorList>
            <person name="Gao Z.-H."/>
            <person name="Qiu L.-H."/>
        </authorList>
    </citation>
    <scope>NUCLEOTIDE SEQUENCE [LARGE SCALE GENOMIC DNA]</scope>
    <source>
        <strain evidence="1 2">DHOM06</strain>
    </source>
</reference>
<gene>
    <name evidence="1" type="ORF">DWV00_19460</name>
</gene>
<dbReference type="RefSeq" id="WP_115535207.1">
    <property type="nucleotide sequence ID" value="NZ_QRGA01000010.1"/>
</dbReference>
<dbReference type="EMBL" id="QRGA01000010">
    <property type="protein sequence ID" value="RDU97394.1"/>
    <property type="molecule type" value="Genomic_DNA"/>
</dbReference>
<organism evidence="1 2">
    <name type="scientific">Trinickia dinghuensis</name>
    <dbReference type="NCBI Taxonomy" id="2291023"/>
    <lineage>
        <taxon>Bacteria</taxon>
        <taxon>Pseudomonadati</taxon>
        <taxon>Pseudomonadota</taxon>
        <taxon>Betaproteobacteria</taxon>
        <taxon>Burkholderiales</taxon>
        <taxon>Burkholderiaceae</taxon>
        <taxon>Trinickia</taxon>
    </lineage>
</organism>
<comment type="caution">
    <text evidence="1">The sequence shown here is derived from an EMBL/GenBank/DDBJ whole genome shotgun (WGS) entry which is preliminary data.</text>
</comment>
<dbReference type="Proteomes" id="UP000256838">
    <property type="component" value="Unassembled WGS sequence"/>
</dbReference>
<keyword evidence="2" id="KW-1185">Reference proteome</keyword>
<sequence>MAAPRAKSVAEEAFDELSSLVHKDWGSIDSFTLARLERAAKNGIPVDPVLAHQVLGIVAAIRWDDATMDEQFGIAMRYDAGATVEENYASTLDGAGRCIESANLYERAANTHPTDRAIWRRAMQANWQAGRWQRTLDLADELAKRSPDEEFPHLNTQKQMIAVVKRNGVSLQTIEALHTAVYSFLHDRRVRTIGTVCDSDTSPGEESIYILVRIKGDPEQVKELDEELTPVLFDAVDAFPLGSFYIGLIAEGQEDARVS</sequence>
<dbReference type="AlphaFoldDB" id="A0A3D8JXL4"/>
<dbReference type="InterPro" id="IPR011990">
    <property type="entry name" value="TPR-like_helical_dom_sf"/>
</dbReference>
<evidence type="ECO:0000313" key="1">
    <source>
        <dbReference type="EMBL" id="RDU97394.1"/>
    </source>
</evidence>
<dbReference type="OrthoDB" id="9132168at2"/>
<accession>A0A3D8JXL4</accession>
<evidence type="ECO:0000313" key="2">
    <source>
        <dbReference type="Proteomes" id="UP000256838"/>
    </source>
</evidence>